<gene>
    <name evidence="14" type="ORF">HYG87_08550</name>
</gene>
<dbReference type="RefSeq" id="WP_211532760.1">
    <property type="nucleotide sequence ID" value="NZ_CP058560.1"/>
</dbReference>
<evidence type="ECO:0000256" key="2">
    <source>
        <dbReference type="ARBA" id="ARBA00004651"/>
    </source>
</evidence>
<keyword evidence="11 12" id="KW-0472">Membrane</keyword>
<sequence>MIDPHEFDIQTEVAPAYYNHILDFIYKYYLFPQPDAFCEIKKTKKQGKNYLHFIFTTPDKMGQIKGTVKSGEKIKVKLVKEGEISPEILDKLAEDIFIAVQIYEESVRQSTIYLAWVEGQKIIPEKPPTLGKKTSKKLFGSNLLVVYLIFFGINITLFLLFDLYLAVIFIIGIQLAIVLLSDKIFMKMADWEITPENPNIHIIQYQLPEDEYKFFKKALGKNALFQIKKEIYENTLAQGIPPNCKLGEEVFSKYGFHCKPLQSSYKAINVYDIVKEAAEKFDLNVPRIIINNNLLPNAAATGPSPKRGLVLITTGLLVQLNEEEVLSVVGHEMGHLVGRDPIILFSLISGEFILRLTVLLPIVIINPIIYLIVALGSIFFVAKFFEARADLLSAMKIGKPQVLAEALRKIGYQKLQFERMTSQRISSWAIWDPHPPIYFRIKRLENMKKPDKIQSPLIQSARDVFSGFKDVFKK</sequence>
<proteinExistence type="predicted"/>
<feature type="domain" description="Peptidase M48" evidence="13">
    <location>
        <begin position="270"/>
        <end position="447"/>
    </location>
</feature>
<evidence type="ECO:0000256" key="11">
    <source>
        <dbReference type="ARBA" id="ARBA00023136"/>
    </source>
</evidence>
<keyword evidence="4" id="KW-0645">Protease</keyword>
<feature type="transmembrane region" description="Helical" evidence="12">
    <location>
        <begin position="368"/>
        <end position="385"/>
    </location>
</feature>
<dbReference type="GO" id="GO:0006508">
    <property type="term" value="P:proteolysis"/>
    <property type="evidence" value="ECO:0007669"/>
    <property type="project" value="UniProtKB-KW"/>
</dbReference>
<evidence type="ECO:0000256" key="6">
    <source>
        <dbReference type="ARBA" id="ARBA00022723"/>
    </source>
</evidence>
<evidence type="ECO:0000256" key="5">
    <source>
        <dbReference type="ARBA" id="ARBA00022692"/>
    </source>
</evidence>
<dbReference type="OrthoDB" id="28389at2157"/>
<keyword evidence="3" id="KW-1003">Cell membrane</keyword>
<keyword evidence="10 14" id="KW-0482">Metalloprotease</keyword>
<dbReference type="GO" id="GO:0005886">
    <property type="term" value="C:plasma membrane"/>
    <property type="evidence" value="ECO:0007669"/>
    <property type="project" value="UniProtKB-SubCell"/>
</dbReference>
<dbReference type="KEGG" id="meme:HYG87_08550"/>
<keyword evidence="15" id="KW-1185">Reference proteome</keyword>
<keyword evidence="5 12" id="KW-0812">Transmembrane</keyword>
<evidence type="ECO:0000256" key="10">
    <source>
        <dbReference type="ARBA" id="ARBA00023049"/>
    </source>
</evidence>
<organism evidence="14 15">
    <name type="scientific">Methanobacterium alkalithermotolerans</name>
    <dbReference type="NCBI Taxonomy" id="2731220"/>
    <lineage>
        <taxon>Archaea</taxon>
        <taxon>Methanobacteriati</taxon>
        <taxon>Methanobacteriota</taxon>
        <taxon>Methanomada group</taxon>
        <taxon>Methanobacteria</taxon>
        <taxon>Methanobacteriales</taxon>
        <taxon>Methanobacteriaceae</taxon>
        <taxon>Methanobacterium</taxon>
    </lineage>
</organism>
<reference evidence="14" key="1">
    <citation type="submission" date="2020-07" db="EMBL/GenBank/DDBJ databases">
        <title>Methanobacterium. sp. MethCan genome.</title>
        <authorList>
            <person name="Postec A."/>
            <person name="Quemeneur M."/>
        </authorList>
    </citation>
    <scope>NUCLEOTIDE SEQUENCE</scope>
    <source>
        <strain evidence="14">MethCAN</strain>
    </source>
</reference>
<evidence type="ECO:0000256" key="7">
    <source>
        <dbReference type="ARBA" id="ARBA00022801"/>
    </source>
</evidence>
<dbReference type="PANTHER" id="PTHR43221">
    <property type="entry name" value="PROTEASE HTPX"/>
    <property type="match status" value="1"/>
</dbReference>
<dbReference type="GO" id="GO:0004222">
    <property type="term" value="F:metalloendopeptidase activity"/>
    <property type="evidence" value="ECO:0007669"/>
    <property type="project" value="InterPro"/>
</dbReference>
<evidence type="ECO:0000256" key="9">
    <source>
        <dbReference type="ARBA" id="ARBA00022989"/>
    </source>
</evidence>
<keyword evidence="8" id="KW-0862">Zinc</keyword>
<evidence type="ECO:0000256" key="4">
    <source>
        <dbReference type="ARBA" id="ARBA00022670"/>
    </source>
</evidence>
<dbReference type="CDD" id="cd07329">
    <property type="entry name" value="M56_like"/>
    <property type="match status" value="1"/>
</dbReference>
<dbReference type="EMBL" id="CP058560">
    <property type="protein sequence ID" value="QUH23803.1"/>
    <property type="molecule type" value="Genomic_DNA"/>
</dbReference>
<dbReference type="GO" id="GO:0046872">
    <property type="term" value="F:metal ion binding"/>
    <property type="evidence" value="ECO:0007669"/>
    <property type="project" value="UniProtKB-KW"/>
</dbReference>
<dbReference type="Pfam" id="PF01435">
    <property type="entry name" value="Peptidase_M48"/>
    <property type="match status" value="1"/>
</dbReference>
<keyword evidence="9 12" id="KW-1133">Transmembrane helix</keyword>
<evidence type="ECO:0000256" key="12">
    <source>
        <dbReference type="SAM" id="Phobius"/>
    </source>
</evidence>
<evidence type="ECO:0000256" key="1">
    <source>
        <dbReference type="ARBA" id="ARBA00001947"/>
    </source>
</evidence>
<evidence type="ECO:0000256" key="8">
    <source>
        <dbReference type="ARBA" id="ARBA00022833"/>
    </source>
</evidence>
<feature type="transmembrane region" description="Helical" evidence="12">
    <location>
        <begin position="163"/>
        <end position="181"/>
    </location>
</feature>
<comment type="subcellular location">
    <subcellularLocation>
        <location evidence="2">Cell membrane</location>
        <topology evidence="2">Multi-pass membrane protein</topology>
    </subcellularLocation>
</comment>
<dbReference type="Gene3D" id="3.30.2010.10">
    <property type="entry name" value="Metalloproteases ('zincins'), catalytic domain"/>
    <property type="match status" value="1"/>
</dbReference>
<dbReference type="Proteomes" id="UP000681041">
    <property type="component" value="Chromosome"/>
</dbReference>
<accession>A0A8T8K9M7</accession>
<comment type="cofactor">
    <cofactor evidence="1">
        <name>Zn(2+)</name>
        <dbReference type="ChEBI" id="CHEBI:29105"/>
    </cofactor>
</comment>
<dbReference type="GeneID" id="64820809"/>
<evidence type="ECO:0000313" key="14">
    <source>
        <dbReference type="EMBL" id="QUH23803.1"/>
    </source>
</evidence>
<dbReference type="InterPro" id="IPR001915">
    <property type="entry name" value="Peptidase_M48"/>
</dbReference>
<evidence type="ECO:0000313" key="15">
    <source>
        <dbReference type="Proteomes" id="UP000681041"/>
    </source>
</evidence>
<keyword evidence="6" id="KW-0479">Metal-binding</keyword>
<dbReference type="PANTHER" id="PTHR43221:SF1">
    <property type="entry name" value="PROTEASE HTPX"/>
    <property type="match status" value="1"/>
</dbReference>
<dbReference type="InterPro" id="IPR050083">
    <property type="entry name" value="HtpX_protease"/>
</dbReference>
<dbReference type="AlphaFoldDB" id="A0A8T8K9M7"/>
<name>A0A8T8K9M7_9EURY</name>
<evidence type="ECO:0000259" key="13">
    <source>
        <dbReference type="Pfam" id="PF01435"/>
    </source>
</evidence>
<protein>
    <submittedName>
        <fullName evidence="14">M48 family metalloprotease</fullName>
    </submittedName>
</protein>
<evidence type="ECO:0000256" key="3">
    <source>
        <dbReference type="ARBA" id="ARBA00022475"/>
    </source>
</evidence>
<feature type="transmembrane region" description="Helical" evidence="12">
    <location>
        <begin position="138"/>
        <end position="157"/>
    </location>
</feature>
<keyword evidence="7" id="KW-0378">Hydrolase</keyword>